<evidence type="ECO:0000313" key="1">
    <source>
        <dbReference type="EMBL" id="KAF4408913.1"/>
    </source>
</evidence>
<sequence>MKLSLAERAHAAAVHVRRNIALSPYSPYRSEEHARTAVRLAAALGLDLDQITVAPDWLRRRTIPGEPVLATATCPDSGEKYVFLTRHPAYDTAFELLGPCPACAAHVPLATIRHLADLGNHLAHPPLTAEELPHTDTLPDTFARDEAHAPTCRYGSTT</sequence>
<evidence type="ECO:0000313" key="2">
    <source>
        <dbReference type="Proteomes" id="UP000621266"/>
    </source>
</evidence>
<comment type="caution">
    <text evidence="1">The sequence shown here is derived from an EMBL/GenBank/DDBJ whole genome shotgun (WGS) entry which is preliminary data.</text>
</comment>
<keyword evidence="2" id="KW-1185">Reference proteome</keyword>
<reference evidence="1 2" key="1">
    <citation type="submission" date="2019-10" db="EMBL/GenBank/DDBJ databases">
        <title>Streptomyces tenebrisbrunneis sp.nov., an endogenous actinomycete isolated from of Lycium ruthenicum.</title>
        <authorList>
            <person name="Ma L."/>
        </authorList>
    </citation>
    <scope>NUCLEOTIDE SEQUENCE [LARGE SCALE GENOMIC DNA]</scope>
    <source>
        <strain evidence="1 2">TRM 66187</strain>
    </source>
</reference>
<gene>
    <name evidence="1" type="ORF">GCU69_11550</name>
</gene>
<organism evidence="1 2">
    <name type="scientific">Streptomyces lycii</name>
    <dbReference type="NCBI Taxonomy" id="2654337"/>
    <lineage>
        <taxon>Bacteria</taxon>
        <taxon>Bacillati</taxon>
        <taxon>Actinomycetota</taxon>
        <taxon>Actinomycetes</taxon>
        <taxon>Kitasatosporales</taxon>
        <taxon>Streptomycetaceae</taxon>
        <taxon>Streptomyces</taxon>
    </lineage>
</organism>
<name>A0ABQ7FLS8_9ACTN</name>
<dbReference type="EMBL" id="WHPN01000256">
    <property type="protein sequence ID" value="KAF4408913.1"/>
    <property type="molecule type" value="Genomic_DNA"/>
</dbReference>
<dbReference type="Proteomes" id="UP000621266">
    <property type="component" value="Unassembled WGS sequence"/>
</dbReference>
<accession>A0ABQ7FLS8</accession>
<proteinExistence type="predicted"/>
<dbReference type="RefSeq" id="WP_156205863.1">
    <property type="nucleotide sequence ID" value="NZ_WHPN01000256.1"/>
</dbReference>
<protein>
    <submittedName>
        <fullName evidence="1">Uncharacterized protein</fullName>
    </submittedName>
</protein>